<dbReference type="OrthoDB" id="5825230at2759"/>
<dbReference type="STRING" id="29170.A0A368H0B7"/>
<protein>
    <submittedName>
        <fullName evidence="1">Uncharacterized protein</fullName>
    </submittedName>
</protein>
<evidence type="ECO:0000313" key="1">
    <source>
        <dbReference type="EMBL" id="RCN49238.1"/>
    </source>
</evidence>
<accession>A0A368H0B7</accession>
<keyword evidence="2" id="KW-1185">Reference proteome</keyword>
<dbReference type="EMBL" id="JOJR01000036">
    <property type="protein sequence ID" value="RCN49238.1"/>
    <property type="molecule type" value="Genomic_DNA"/>
</dbReference>
<dbReference type="Gene3D" id="1.25.50.20">
    <property type="match status" value="1"/>
</dbReference>
<comment type="caution">
    <text evidence="1">The sequence shown here is derived from an EMBL/GenBank/DDBJ whole genome shotgun (WGS) entry which is preliminary data.</text>
</comment>
<organism evidence="1 2">
    <name type="scientific">Ancylostoma caninum</name>
    <name type="common">Dog hookworm</name>
    <dbReference type="NCBI Taxonomy" id="29170"/>
    <lineage>
        <taxon>Eukaryota</taxon>
        <taxon>Metazoa</taxon>
        <taxon>Ecdysozoa</taxon>
        <taxon>Nematoda</taxon>
        <taxon>Chromadorea</taxon>
        <taxon>Rhabditida</taxon>
        <taxon>Rhabditina</taxon>
        <taxon>Rhabditomorpha</taxon>
        <taxon>Strongyloidea</taxon>
        <taxon>Ancylostomatidae</taxon>
        <taxon>Ancylostomatinae</taxon>
        <taxon>Ancylostoma</taxon>
    </lineage>
</organism>
<sequence length="101" mass="11932">MEVSRNPAAQEFMPTFLIENWELIYARFGGKFKPIERILRTSLGKIRSDGQIMMVREFQRSAPNANKFRVIDQQIEAAEHRIAWYKKHSKKLAKYFESHSS</sequence>
<dbReference type="AlphaFoldDB" id="A0A368H0B7"/>
<name>A0A368H0B7_ANCCA</name>
<gene>
    <name evidence="1" type="ORF">ANCCAN_04653</name>
</gene>
<dbReference type="Proteomes" id="UP000252519">
    <property type="component" value="Unassembled WGS sequence"/>
</dbReference>
<reference evidence="1 2" key="1">
    <citation type="submission" date="2014-10" db="EMBL/GenBank/DDBJ databases">
        <title>Draft genome of the hookworm Ancylostoma caninum.</title>
        <authorList>
            <person name="Mitreva M."/>
        </authorList>
    </citation>
    <scope>NUCLEOTIDE SEQUENCE [LARGE SCALE GENOMIC DNA]</scope>
    <source>
        <strain evidence="1 2">Baltimore</strain>
    </source>
</reference>
<proteinExistence type="predicted"/>
<evidence type="ECO:0000313" key="2">
    <source>
        <dbReference type="Proteomes" id="UP000252519"/>
    </source>
</evidence>